<proteinExistence type="predicted"/>
<reference evidence="4" key="1">
    <citation type="journal article" date="2018" name="Nat. Microbiol.">
        <title>Leveraging single-cell genomics to expand the fungal tree of life.</title>
        <authorList>
            <person name="Ahrendt S.R."/>
            <person name="Quandt C.A."/>
            <person name="Ciobanu D."/>
            <person name="Clum A."/>
            <person name="Salamov A."/>
            <person name="Andreopoulos B."/>
            <person name="Cheng J.F."/>
            <person name="Woyke T."/>
            <person name="Pelin A."/>
            <person name="Henrissat B."/>
            <person name="Reynolds N.K."/>
            <person name="Benny G.L."/>
            <person name="Smith M.E."/>
            <person name="James T.Y."/>
            <person name="Grigoriev I.V."/>
        </authorList>
    </citation>
    <scope>NUCLEOTIDE SEQUENCE [LARGE SCALE GENOMIC DNA]</scope>
</reference>
<name>A0A4P9XY92_9FUNG</name>
<gene>
    <name evidence="3" type="ORF">BJ684DRAFT_3510</name>
</gene>
<evidence type="ECO:0000256" key="2">
    <source>
        <dbReference type="ARBA" id="ARBA00022448"/>
    </source>
</evidence>
<dbReference type="OrthoDB" id="377733at2759"/>
<dbReference type="PANTHER" id="PTHR24092">
    <property type="entry name" value="PROBABLE PHOSPHOLIPID-TRANSPORTING ATPASE"/>
    <property type="match status" value="1"/>
</dbReference>
<dbReference type="Proteomes" id="UP000267251">
    <property type="component" value="Unassembled WGS sequence"/>
</dbReference>
<feature type="non-terminal residue" evidence="3">
    <location>
        <position position="154"/>
    </location>
</feature>
<dbReference type="Pfam" id="PF13246">
    <property type="entry name" value="Cation_ATPase"/>
    <property type="match status" value="1"/>
</dbReference>
<evidence type="ECO:0000313" key="3">
    <source>
        <dbReference type="EMBL" id="RKP11324.1"/>
    </source>
</evidence>
<evidence type="ECO:0000256" key="1">
    <source>
        <dbReference type="ARBA" id="ARBA00004308"/>
    </source>
</evidence>
<comment type="subcellular location">
    <subcellularLocation>
        <location evidence="1">Endomembrane system</location>
    </subcellularLocation>
</comment>
<keyword evidence="2" id="KW-0813">Transport</keyword>
<keyword evidence="4" id="KW-1185">Reference proteome</keyword>
<protein>
    <submittedName>
        <fullName evidence="3">Uncharacterized protein</fullName>
    </submittedName>
</protein>
<dbReference type="EMBL" id="KZ989010">
    <property type="protein sequence ID" value="RKP11324.1"/>
    <property type="molecule type" value="Genomic_DNA"/>
</dbReference>
<dbReference type="GO" id="GO:0005886">
    <property type="term" value="C:plasma membrane"/>
    <property type="evidence" value="ECO:0007669"/>
    <property type="project" value="TreeGrafter"/>
</dbReference>
<feature type="non-terminal residue" evidence="3">
    <location>
        <position position="1"/>
    </location>
</feature>
<sequence>DLTFGDPSLFRHLRGTEGPNQAQALHRFFTVLALCHTAVVDEGSSSESKRIIYKAESPDEKALVGAAADVGFAFLRRQRTTITLSVLGEEQTWEQLQILAFDSTRKRMSVVVRRVDEGKSNDPTHGHVLLMTKGADNVIMERLAPGQDEKIRKT</sequence>
<dbReference type="SUPFAM" id="SSF81660">
    <property type="entry name" value="Metal cation-transporting ATPase, ATP-binding domain N"/>
    <property type="match status" value="1"/>
</dbReference>
<dbReference type="AlphaFoldDB" id="A0A4P9XY92"/>
<dbReference type="PANTHER" id="PTHR24092:SF180">
    <property type="entry name" value="PHOSPHOLIPID-TRANSPORTING ATPASE DNF1-RELATED"/>
    <property type="match status" value="1"/>
</dbReference>
<organism evidence="3 4">
    <name type="scientific">Piptocephalis cylindrospora</name>
    <dbReference type="NCBI Taxonomy" id="1907219"/>
    <lineage>
        <taxon>Eukaryota</taxon>
        <taxon>Fungi</taxon>
        <taxon>Fungi incertae sedis</taxon>
        <taxon>Zoopagomycota</taxon>
        <taxon>Zoopagomycotina</taxon>
        <taxon>Zoopagomycetes</taxon>
        <taxon>Zoopagales</taxon>
        <taxon>Piptocephalidaceae</taxon>
        <taxon>Piptocephalis</taxon>
    </lineage>
</organism>
<dbReference type="Gene3D" id="3.40.1110.10">
    <property type="entry name" value="Calcium-transporting ATPase, cytoplasmic domain N"/>
    <property type="match status" value="1"/>
</dbReference>
<accession>A0A4P9XY92</accession>
<dbReference type="GO" id="GO:0000166">
    <property type="term" value="F:nucleotide binding"/>
    <property type="evidence" value="ECO:0007669"/>
    <property type="project" value="InterPro"/>
</dbReference>
<dbReference type="GO" id="GO:0045332">
    <property type="term" value="P:phospholipid translocation"/>
    <property type="evidence" value="ECO:0007669"/>
    <property type="project" value="TreeGrafter"/>
</dbReference>
<evidence type="ECO:0000313" key="4">
    <source>
        <dbReference type="Proteomes" id="UP000267251"/>
    </source>
</evidence>
<dbReference type="GO" id="GO:0140326">
    <property type="term" value="F:ATPase-coupled intramembrane lipid transporter activity"/>
    <property type="evidence" value="ECO:0007669"/>
    <property type="project" value="TreeGrafter"/>
</dbReference>
<dbReference type="InterPro" id="IPR023299">
    <property type="entry name" value="ATPase_P-typ_cyto_dom_N"/>
</dbReference>